<reference evidence="1" key="1">
    <citation type="submission" date="2021-01" db="EMBL/GenBank/DDBJ databases">
        <authorList>
            <consortium name="Genoscope - CEA"/>
            <person name="William W."/>
        </authorList>
    </citation>
    <scope>NUCLEOTIDE SEQUENCE</scope>
</reference>
<name>A0A8S1WGD8_PAROT</name>
<sequence length="95" mass="11603">MEYRSSQIEISNGNLVEIDNKDLLDYVIHHAIIRLMKKKDLFGKIIQYFLRWLISFKDHIGDRRSIMILIDWVQQIKRHLFRLRKIVTFIESFKI</sequence>
<dbReference type="EMBL" id="CAJJDP010000088">
    <property type="protein sequence ID" value="CAD8187229.1"/>
    <property type="molecule type" value="Genomic_DNA"/>
</dbReference>
<proteinExistence type="predicted"/>
<dbReference type="Proteomes" id="UP000683925">
    <property type="component" value="Unassembled WGS sequence"/>
</dbReference>
<comment type="caution">
    <text evidence="1">The sequence shown here is derived from an EMBL/GenBank/DDBJ whole genome shotgun (WGS) entry which is preliminary data.</text>
</comment>
<gene>
    <name evidence="1" type="ORF">POCTA_138.1.T0890178</name>
</gene>
<evidence type="ECO:0000313" key="1">
    <source>
        <dbReference type="EMBL" id="CAD8187229.1"/>
    </source>
</evidence>
<evidence type="ECO:0000313" key="2">
    <source>
        <dbReference type="Proteomes" id="UP000683925"/>
    </source>
</evidence>
<dbReference type="AlphaFoldDB" id="A0A8S1WGD8"/>
<accession>A0A8S1WGD8</accession>
<protein>
    <submittedName>
        <fullName evidence="1">Uncharacterized protein</fullName>
    </submittedName>
</protein>
<keyword evidence="2" id="KW-1185">Reference proteome</keyword>
<organism evidence="1 2">
    <name type="scientific">Paramecium octaurelia</name>
    <dbReference type="NCBI Taxonomy" id="43137"/>
    <lineage>
        <taxon>Eukaryota</taxon>
        <taxon>Sar</taxon>
        <taxon>Alveolata</taxon>
        <taxon>Ciliophora</taxon>
        <taxon>Intramacronucleata</taxon>
        <taxon>Oligohymenophorea</taxon>
        <taxon>Peniculida</taxon>
        <taxon>Parameciidae</taxon>
        <taxon>Paramecium</taxon>
    </lineage>
</organism>